<dbReference type="InterPro" id="IPR000048">
    <property type="entry name" value="IQ_motif_EF-hand-BS"/>
</dbReference>
<comment type="similarity">
    <text evidence="2">Belongs to the IQD family.</text>
</comment>
<evidence type="ECO:0000313" key="4">
    <source>
        <dbReference type="EMBL" id="KAG6501900.1"/>
    </source>
</evidence>
<proteinExistence type="inferred from homology"/>
<keyword evidence="1" id="KW-0112">Calmodulin-binding</keyword>
<evidence type="ECO:0000313" key="5">
    <source>
        <dbReference type="Proteomes" id="UP000734854"/>
    </source>
</evidence>
<organism evidence="4 5">
    <name type="scientific">Zingiber officinale</name>
    <name type="common">Ginger</name>
    <name type="synonym">Amomum zingiber</name>
    <dbReference type="NCBI Taxonomy" id="94328"/>
    <lineage>
        <taxon>Eukaryota</taxon>
        <taxon>Viridiplantae</taxon>
        <taxon>Streptophyta</taxon>
        <taxon>Embryophyta</taxon>
        <taxon>Tracheophyta</taxon>
        <taxon>Spermatophyta</taxon>
        <taxon>Magnoliopsida</taxon>
        <taxon>Liliopsida</taxon>
        <taxon>Zingiberales</taxon>
        <taxon>Zingiberaceae</taxon>
        <taxon>Zingiber</taxon>
    </lineage>
</organism>
<dbReference type="SUPFAM" id="SSF52540">
    <property type="entry name" value="P-loop containing nucleoside triphosphate hydrolases"/>
    <property type="match status" value="1"/>
</dbReference>
<evidence type="ECO:0000256" key="3">
    <source>
        <dbReference type="ARBA" id="ARBA00045534"/>
    </source>
</evidence>
<dbReference type="Pfam" id="PF00612">
    <property type="entry name" value="IQ"/>
    <property type="match status" value="2"/>
</dbReference>
<reference evidence="4 5" key="1">
    <citation type="submission" date="2020-08" db="EMBL/GenBank/DDBJ databases">
        <title>Plant Genome Project.</title>
        <authorList>
            <person name="Zhang R.-G."/>
        </authorList>
    </citation>
    <scope>NUCLEOTIDE SEQUENCE [LARGE SCALE GENOMIC DNA]</scope>
    <source>
        <tissue evidence="4">Rhizome</tissue>
    </source>
</reference>
<comment type="caution">
    <text evidence="4">The sequence shown here is derived from an EMBL/GenBank/DDBJ whole genome shotgun (WGS) entry which is preliminary data.</text>
</comment>
<dbReference type="InterPro" id="IPR027417">
    <property type="entry name" value="P-loop_NTPase"/>
</dbReference>
<dbReference type="GO" id="GO:0005516">
    <property type="term" value="F:calmodulin binding"/>
    <property type="evidence" value="ECO:0007669"/>
    <property type="project" value="UniProtKB-KW"/>
</dbReference>
<evidence type="ECO:0000256" key="1">
    <source>
        <dbReference type="ARBA" id="ARBA00022860"/>
    </source>
</evidence>
<comment type="function">
    <text evidence="3">May be involved in cooperative interactions with calmodulins or calmodulin-like proteins. Recruits calmodulin proteins to microtubules, thus being a potential scaffold in cellular signaling and trafficking. May associate with nucleic acids and regulate gene expression at the transcriptional or post-transcriptional level.</text>
</comment>
<protein>
    <recommendedName>
        <fullName evidence="6">DUF4005 domain-containing protein</fullName>
    </recommendedName>
</protein>
<name>A0A8J5G757_ZINOF</name>
<dbReference type="CDD" id="cd23767">
    <property type="entry name" value="IQCD"/>
    <property type="match status" value="1"/>
</dbReference>
<dbReference type="EMBL" id="JACMSC010000011">
    <property type="protein sequence ID" value="KAG6501900.1"/>
    <property type="molecule type" value="Genomic_DNA"/>
</dbReference>
<dbReference type="AlphaFoldDB" id="A0A8J5G757"/>
<dbReference type="Proteomes" id="UP000734854">
    <property type="component" value="Unassembled WGS sequence"/>
</dbReference>
<dbReference type="PROSITE" id="PS50096">
    <property type="entry name" value="IQ"/>
    <property type="match status" value="2"/>
</dbReference>
<dbReference type="Gene3D" id="1.20.5.190">
    <property type="match status" value="1"/>
</dbReference>
<evidence type="ECO:0008006" key="6">
    <source>
        <dbReference type="Google" id="ProtNLM"/>
    </source>
</evidence>
<dbReference type="SMART" id="SM00015">
    <property type="entry name" value="IQ"/>
    <property type="match status" value="2"/>
</dbReference>
<accession>A0A8J5G757</accession>
<keyword evidence="5" id="KW-1185">Reference proteome</keyword>
<dbReference type="PANTHER" id="PTHR32295">
    <property type="entry name" value="IQ-DOMAIN 5-RELATED"/>
    <property type="match status" value="1"/>
</dbReference>
<evidence type="ECO:0000256" key="2">
    <source>
        <dbReference type="ARBA" id="ARBA00024341"/>
    </source>
</evidence>
<sequence length="365" mass="40782">MGRAARWFGNLWSGSKEKKEAKDFSSYDRGEARVERKRWSFRKSSLDSGDATLGQNSATAAAIEAAWFKCFYAETKKEQSKHAIAVAAASSVAARLPENRAALVGSYESAALRIQTAFRGYLVARKALRALKALVKLQALVRGYLVRKQAATILHGMQALIRAQATVRAQRSRNIISDDRSYLPEIRHRISLERLDIDIRNRRLSAGIDGAVFSRSPKNVEVDTWSPMLRSCCRNNLFAAEDDRHSFTSPLPSHVPARISIPSRLHLSENEWWTTGERCRLPATTHSTPRYSNAAATPRKYCSSSSSSPNYMVNTQSSAAKLRKRPPLCEVNLNSAGPTGGIQKPAVKFHQKDEAKGEIYMQRMW</sequence>
<gene>
    <name evidence="4" type="ORF">ZIOFF_041784</name>
</gene>
<dbReference type="PANTHER" id="PTHR32295:SF290">
    <property type="entry name" value="OS01G0190500 PROTEIN"/>
    <property type="match status" value="1"/>
</dbReference>